<evidence type="ECO:0000256" key="1">
    <source>
        <dbReference type="ARBA" id="ARBA00022649"/>
    </source>
</evidence>
<evidence type="ECO:0000313" key="2">
    <source>
        <dbReference type="EMBL" id="SMP14535.1"/>
    </source>
</evidence>
<reference evidence="2 3" key="1">
    <citation type="submission" date="2017-05" db="EMBL/GenBank/DDBJ databases">
        <authorList>
            <person name="Varghese N."/>
            <person name="Submissions S."/>
        </authorList>
    </citation>
    <scope>NUCLEOTIDE SEQUENCE [LARGE SCALE GENOMIC DNA]</scope>
    <source>
        <strain evidence="2 3">DSM 28214</strain>
    </source>
</reference>
<accession>A0ABY1NPV8</accession>
<protein>
    <submittedName>
        <fullName evidence="2">Plasmid stabilization system protein ParE</fullName>
    </submittedName>
</protein>
<dbReference type="InterPro" id="IPR035093">
    <property type="entry name" value="RelE/ParE_toxin_dom_sf"/>
</dbReference>
<name>A0ABY1NPV8_9FLAO</name>
<dbReference type="Proteomes" id="UP001157960">
    <property type="component" value="Unassembled WGS sequence"/>
</dbReference>
<dbReference type="EMBL" id="FXTZ01000003">
    <property type="protein sequence ID" value="SMP14535.1"/>
    <property type="molecule type" value="Genomic_DNA"/>
</dbReference>
<evidence type="ECO:0000313" key="3">
    <source>
        <dbReference type="Proteomes" id="UP001157960"/>
    </source>
</evidence>
<organism evidence="2 3">
    <name type="scientific">Chryseobacterium profundimaris</name>
    <dbReference type="NCBI Taxonomy" id="1387275"/>
    <lineage>
        <taxon>Bacteria</taxon>
        <taxon>Pseudomonadati</taxon>
        <taxon>Bacteroidota</taxon>
        <taxon>Flavobacteriia</taxon>
        <taxon>Flavobacteriales</taxon>
        <taxon>Weeksellaceae</taxon>
        <taxon>Chryseobacterium group</taxon>
        <taxon>Chryseobacterium</taxon>
    </lineage>
</organism>
<dbReference type="Gene3D" id="3.30.2310.20">
    <property type="entry name" value="RelE-like"/>
    <property type="match status" value="1"/>
</dbReference>
<proteinExistence type="predicted"/>
<dbReference type="InterPro" id="IPR007712">
    <property type="entry name" value="RelE/ParE_toxin"/>
</dbReference>
<dbReference type="RefSeq" id="WP_283421559.1">
    <property type="nucleotide sequence ID" value="NZ_FXTZ01000003.1"/>
</dbReference>
<dbReference type="Pfam" id="PF05016">
    <property type="entry name" value="ParE_toxin"/>
    <property type="match status" value="1"/>
</dbReference>
<keyword evidence="3" id="KW-1185">Reference proteome</keyword>
<sequence>MIFKIIISDEAKIDIEHSYLYYQRKVSKKVADHFFKDFKSSLNIISKNPFFKIWHEGFHCKPMRKYPFLIFYMIDKDLRTIIIARVFHTSQNPEKYP</sequence>
<keyword evidence="1" id="KW-1277">Toxin-antitoxin system</keyword>
<gene>
    <name evidence="2" type="ORF">SAMN06264346_10334</name>
</gene>
<comment type="caution">
    <text evidence="2">The sequence shown here is derived from an EMBL/GenBank/DDBJ whole genome shotgun (WGS) entry which is preliminary data.</text>
</comment>